<name>A0A1G2DZF9_9BACT</name>
<dbReference type="GO" id="GO:0004527">
    <property type="term" value="F:exonuclease activity"/>
    <property type="evidence" value="ECO:0007669"/>
    <property type="project" value="UniProtKB-KW"/>
</dbReference>
<dbReference type="Proteomes" id="UP000176755">
    <property type="component" value="Unassembled WGS sequence"/>
</dbReference>
<dbReference type="SUPFAM" id="SSF64182">
    <property type="entry name" value="DHH phosphoesterases"/>
    <property type="match status" value="1"/>
</dbReference>
<evidence type="ECO:0000313" key="2">
    <source>
        <dbReference type="EMBL" id="OGZ18915.1"/>
    </source>
</evidence>
<protein>
    <recommendedName>
        <fullName evidence="1">DDH domain-containing protein</fullName>
    </recommendedName>
</protein>
<dbReference type="PANTHER" id="PTHR30255:SF2">
    <property type="entry name" value="SINGLE-STRANDED-DNA-SPECIFIC EXONUCLEASE RECJ"/>
    <property type="match status" value="1"/>
</dbReference>
<dbReference type="Gene3D" id="3.10.310.30">
    <property type="match status" value="1"/>
</dbReference>
<dbReference type="Pfam" id="PF01368">
    <property type="entry name" value="DHH"/>
    <property type="match status" value="1"/>
</dbReference>
<evidence type="ECO:0000313" key="3">
    <source>
        <dbReference type="Proteomes" id="UP000176755"/>
    </source>
</evidence>
<reference evidence="2 3" key="1">
    <citation type="journal article" date="2016" name="Nat. Commun.">
        <title>Thousands of microbial genomes shed light on interconnected biogeochemical processes in an aquifer system.</title>
        <authorList>
            <person name="Anantharaman K."/>
            <person name="Brown C.T."/>
            <person name="Hug L.A."/>
            <person name="Sharon I."/>
            <person name="Castelle C.J."/>
            <person name="Probst A.J."/>
            <person name="Thomas B.C."/>
            <person name="Singh A."/>
            <person name="Wilkins M.J."/>
            <person name="Karaoz U."/>
            <person name="Brodie E.L."/>
            <person name="Williams K.H."/>
            <person name="Hubbard S.S."/>
            <person name="Banfield J.F."/>
        </authorList>
    </citation>
    <scope>NUCLEOTIDE SEQUENCE [LARGE SCALE GENOMIC DNA]</scope>
</reference>
<proteinExistence type="predicted"/>
<dbReference type="InterPro" id="IPR038763">
    <property type="entry name" value="DHH_sf"/>
</dbReference>
<dbReference type="Gene3D" id="3.90.1640.30">
    <property type="match status" value="1"/>
</dbReference>
<accession>A0A1G2DZF9</accession>
<comment type="caution">
    <text evidence="2">The sequence shown here is derived from an EMBL/GenBank/DDBJ whole genome shotgun (WGS) entry which is preliminary data.</text>
</comment>
<dbReference type="STRING" id="1801663.A2175_02150"/>
<sequence length="387" mass="43916">MEIKNLKKAAERITAAIGNKERIILYGDADLDGISSVIVMEETIKTLGGKVEVCYFPDREVEGYGINETALKFLKKYSPALLITVDCGIGNFKEIKLAKKLGFEIIILDHHEPLDKLPVADIIVDPKQKGDRYPFKRLAAAGVVFKVSELLLENSRKEITQSLKKSFLELVALATIADMMPRQSENRVFIEEGMQSIKNSFRPGIKAFFEINSLKKCPDFDQKISKIISILNVRDVKNRLPAGFRLLTSPSPEEAKKIIKILLLKNKTRKEETEKIIEEIEKRIENKKDPLIFEGDRNFNSALLSSVASIISRTYSKPTFLYKKMAEETQGTVRAPNDLNSVDLMKKCSKYLLTYGGHPQASGFRVKNKNLEKFRICLINNLKRMKK</sequence>
<dbReference type="EMBL" id="MHLY01000004">
    <property type="protein sequence ID" value="OGZ18915.1"/>
    <property type="molecule type" value="Genomic_DNA"/>
</dbReference>
<dbReference type="AlphaFoldDB" id="A0A1G2DZF9"/>
<gene>
    <name evidence="2" type="ORF">A2175_02150</name>
</gene>
<organism evidence="2 3">
    <name type="scientific">Candidatus Nealsonbacteria bacterium RBG_13_42_11</name>
    <dbReference type="NCBI Taxonomy" id="1801663"/>
    <lineage>
        <taxon>Bacteria</taxon>
        <taxon>Candidatus Nealsoniibacteriota</taxon>
    </lineage>
</organism>
<evidence type="ECO:0000259" key="1">
    <source>
        <dbReference type="Pfam" id="PF01368"/>
    </source>
</evidence>
<dbReference type="InterPro" id="IPR051673">
    <property type="entry name" value="SSDNA_exonuclease_RecJ"/>
</dbReference>
<dbReference type="InterPro" id="IPR001667">
    <property type="entry name" value="DDH_dom"/>
</dbReference>
<feature type="domain" description="DDH" evidence="1">
    <location>
        <begin position="22"/>
        <end position="175"/>
    </location>
</feature>
<dbReference type="PANTHER" id="PTHR30255">
    <property type="entry name" value="SINGLE-STRANDED-DNA-SPECIFIC EXONUCLEASE RECJ"/>
    <property type="match status" value="1"/>
</dbReference>